<name>A0A4V2SD97_9FIRM</name>
<keyword evidence="1" id="KW-0812">Transmembrane</keyword>
<proteinExistence type="predicted"/>
<comment type="caution">
    <text evidence="2">The sequence shown here is derived from an EMBL/GenBank/DDBJ whole genome shotgun (WGS) entry which is preliminary data.</text>
</comment>
<keyword evidence="1" id="KW-0472">Membrane</keyword>
<gene>
    <name evidence="2" type="ORF">EV212_11639</name>
</gene>
<feature type="transmembrane region" description="Helical" evidence="1">
    <location>
        <begin position="9"/>
        <end position="28"/>
    </location>
</feature>
<accession>A0A4V2SD97</accession>
<evidence type="ECO:0000313" key="2">
    <source>
        <dbReference type="EMBL" id="TCO82572.1"/>
    </source>
</evidence>
<dbReference type="EMBL" id="SLXA01000016">
    <property type="protein sequence ID" value="TCO82572.1"/>
    <property type="molecule type" value="Genomic_DNA"/>
</dbReference>
<dbReference type="Proteomes" id="UP000295711">
    <property type="component" value="Unassembled WGS sequence"/>
</dbReference>
<evidence type="ECO:0000256" key="1">
    <source>
        <dbReference type="SAM" id="Phobius"/>
    </source>
</evidence>
<protein>
    <submittedName>
        <fullName evidence="2">Uncharacterized protein</fullName>
    </submittedName>
</protein>
<organism evidence="2 3">
    <name type="scientific">Frisingicoccus caecimuris</name>
    <dbReference type="NCBI Taxonomy" id="1796636"/>
    <lineage>
        <taxon>Bacteria</taxon>
        <taxon>Bacillati</taxon>
        <taxon>Bacillota</taxon>
        <taxon>Clostridia</taxon>
        <taxon>Lachnospirales</taxon>
        <taxon>Lachnospiraceae</taxon>
        <taxon>Frisingicoccus</taxon>
    </lineage>
</organism>
<dbReference type="RefSeq" id="WP_132093820.1">
    <property type="nucleotide sequence ID" value="NZ_JANKAQ010000016.1"/>
</dbReference>
<sequence length="219" mass="24966">MIQIRGKGPVFMAIFILCLLVVMPFFFAEIKEKNLLNQVVIEKIPENVLVDHTAEDLTVSEKLELIVRGRNGDSDVVTVSGGISGIENDHIIGERACREVEKLLSKDAILPFDVSDVFFEGGSPMNYVDLNDMSQSVSLMWVHLSFSSVDMDVTMDVETSQIYEYNLYWNSYSMTDDMDMAGLDQMIENFRDYTGLSQEEFEYFYDCSGMPEYIALYPM</sequence>
<reference evidence="2 3" key="1">
    <citation type="submission" date="2019-03" db="EMBL/GenBank/DDBJ databases">
        <title>Genomic Encyclopedia of Type Strains, Phase IV (KMG-IV): sequencing the most valuable type-strain genomes for metagenomic binning, comparative biology and taxonomic classification.</title>
        <authorList>
            <person name="Goeker M."/>
        </authorList>
    </citation>
    <scope>NUCLEOTIDE SEQUENCE [LARGE SCALE GENOMIC DNA]</scope>
    <source>
        <strain evidence="2 3">DSM 28559</strain>
    </source>
</reference>
<keyword evidence="3" id="KW-1185">Reference proteome</keyword>
<dbReference type="AlphaFoldDB" id="A0A4V2SD97"/>
<evidence type="ECO:0000313" key="3">
    <source>
        <dbReference type="Proteomes" id="UP000295711"/>
    </source>
</evidence>
<keyword evidence="1" id="KW-1133">Transmembrane helix</keyword>